<evidence type="ECO:0000256" key="1">
    <source>
        <dbReference type="ARBA" id="ARBA00022490"/>
    </source>
</evidence>
<reference evidence="10 11" key="1">
    <citation type="submission" date="2016-10" db="EMBL/GenBank/DDBJ databases">
        <authorList>
            <person name="de Groot N.N."/>
        </authorList>
    </citation>
    <scope>NUCLEOTIDE SEQUENCE [LARGE SCALE GENOMIC DNA]</scope>
    <source>
        <strain evidence="11">KMM 9023,NRIC 0796,JCM 17311,KCTC 23692</strain>
    </source>
</reference>
<keyword evidence="2 5" id="KW-0145">Chemotaxis</keyword>
<sequence length="351" mass="37807">MSSTSVLIVDDSATQRRLIADALSSHPDIEIAGEAADAYEARDLVKQRNPDVLTLDVEMPGMNGLEFLGRLMRARPRPVIMVSSHTSRGDDAAIRALSMGAVACIGKPSGGNPGNLYRKLPELVRLASGARMHQVTPAEGKDERRLRPRPVVDESFRPGNWLVAIGSSTGGVEALTAVLSHYPALCPPTVISQHMPENFLRSLATRLDNFLPPKVSLAKDGDLLEPGRVFIAPGDRHVEIRGTDGRCRIALSDAPAENGHRPSVDVMFRSLVPKARKVLAVQLTGMGNDGAAEMLSLRKAGARTIGQDKATSMIYGMPARAFELGAVERQLPLEQIGAAILDQTRRVARPN</sequence>
<dbReference type="PIRSF" id="PIRSF000876">
    <property type="entry name" value="RR_chemtxs_CheB"/>
    <property type="match status" value="1"/>
</dbReference>
<comment type="similarity">
    <text evidence="5">Belongs to the CheB family.</text>
</comment>
<evidence type="ECO:0000313" key="10">
    <source>
        <dbReference type="EMBL" id="SFQ97951.1"/>
    </source>
</evidence>
<dbReference type="GO" id="GO:0000156">
    <property type="term" value="F:phosphorelay response regulator activity"/>
    <property type="evidence" value="ECO:0007669"/>
    <property type="project" value="InterPro"/>
</dbReference>
<feature type="active site" evidence="5 6">
    <location>
        <position position="194"/>
    </location>
</feature>
<dbReference type="InterPro" id="IPR008248">
    <property type="entry name" value="CheB-like"/>
</dbReference>
<dbReference type="CDD" id="cd16432">
    <property type="entry name" value="CheB_Rec"/>
    <property type="match status" value="1"/>
</dbReference>
<dbReference type="EC" id="3.5.1.44" evidence="5"/>
<evidence type="ECO:0000256" key="5">
    <source>
        <dbReference type="HAMAP-Rule" id="MF_00099"/>
    </source>
</evidence>
<evidence type="ECO:0000313" key="11">
    <source>
        <dbReference type="Proteomes" id="UP000199302"/>
    </source>
</evidence>
<dbReference type="CDD" id="cd17541">
    <property type="entry name" value="REC_CheB-like"/>
    <property type="match status" value="1"/>
</dbReference>
<dbReference type="OrthoDB" id="9793421at2"/>
<dbReference type="GO" id="GO:0005737">
    <property type="term" value="C:cytoplasm"/>
    <property type="evidence" value="ECO:0007669"/>
    <property type="project" value="UniProtKB-SubCell"/>
</dbReference>
<dbReference type="GO" id="GO:0008984">
    <property type="term" value="F:protein-glutamate methylesterase activity"/>
    <property type="evidence" value="ECO:0007669"/>
    <property type="project" value="UniProtKB-UniRule"/>
</dbReference>
<dbReference type="InterPro" id="IPR001789">
    <property type="entry name" value="Sig_transdc_resp-reg_receiver"/>
</dbReference>
<dbReference type="PANTHER" id="PTHR42872:SF6">
    <property type="entry name" value="PROTEIN-GLUTAMATE METHYLESTERASE_PROTEIN-GLUTAMINE GLUTAMINASE"/>
    <property type="match status" value="1"/>
</dbReference>
<dbReference type="Pfam" id="PF01339">
    <property type="entry name" value="CheB_methylest"/>
    <property type="match status" value="1"/>
</dbReference>
<dbReference type="AlphaFoldDB" id="A0A1I6CXV7"/>
<comment type="function">
    <text evidence="5">Involved in chemotaxis. Part of a chemotaxis signal transduction system that modulates chemotaxis in response to various stimuli. Catalyzes the demethylation of specific methylglutamate residues introduced into the chemoreceptors (methyl-accepting chemotaxis proteins or MCP) by CheR. Also mediates the irreversible deamidation of specific glutamine residues to glutamic acid.</text>
</comment>
<dbReference type="EMBL" id="FOYI01000001">
    <property type="protein sequence ID" value="SFQ97951.1"/>
    <property type="molecule type" value="Genomic_DNA"/>
</dbReference>
<evidence type="ECO:0000256" key="3">
    <source>
        <dbReference type="ARBA" id="ARBA00022801"/>
    </source>
</evidence>
<keyword evidence="11" id="KW-1185">Reference proteome</keyword>
<evidence type="ECO:0000256" key="7">
    <source>
        <dbReference type="PROSITE-ProRule" id="PRU00169"/>
    </source>
</evidence>
<proteinExistence type="inferred from homology"/>
<gene>
    <name evidence="5" type="primary">cheB</name>
    <name evidence="10" type="ORF">SAMN04515673_101547</name>
</gene>
<feature type="active site" evidence="5 6">
    <location>
        <position position="168"/>
    </location>
</feature>
<comment type="PTM">
    <text evidence="5">Phosphorylated by CheA. Phosphorylation of the N-terminal regulatory domain activates the methylesterase activity.</text>
</comment>
<comment type="catalytic activity">
    <reaction evidence="4 5">
        <text>[protein]-L-glutamate 5-O-methyl ester + H2O = L-glutamyl-[protein] + methanol + H(+)</text>
        <dbReference type="Rhea" id="RHEA:23236"/>
        <dbReference type="Rhea" id="RHEA-COMP:10208"/>
        <dbReference type="Rhea" id="RHEA-COMP:10311"/>
        <dbReference type="ChEBI" id="CHEBI:15377"/>
        <dbReference type="ChEBI" id="CHEBI:15378"/>
        <dbReference type="ChEBI" id="CHEBI:17790"/>
        <dbReference type="ChEBI" id="CHEBI:29973"/>
        <dbReference type="ChEBI" id="CHEBI:82795"/>
        <dbReference type="EC" id="3.1.1.61"/>
    </reaction>
</comment>
<evidence type="ECO:0000256" key="4">
    <source>
        <dbReference type="ARBA" id="ARBA00048267"/>
    </source>
</evidence>
<dbReference type="SUPFAM" id="SSF52738">
    <property type="entry name" value="Methylesterase CheB, C-terminal domain"/>
    <property type="match status" value="1"/>
</dbReference>
<keyword evidence="5 7" id="KW-0597">Phosphoprotein</keyword>
<keyword evidence="1 5" id="KW-0963">Cytoplasm</keyword>
<dbReference type="PROSITE" id="PS50122">
    <property type="entry name" value="CHEB"/>
    <property type="match status" value="1"/>
</dbReference>
<organism evidence="10 11">
    <name type="scientific">Poseidonocella sedimentorum</name>
    <dbReference type="NCBI Taxonomy" id="871652"/>
    <lineage>
        <taxon>Bacteria</taxon>
        <taxon>Pseudomonadati</taxon>
        <taxon>Pseudomonadota</taxon>
        <taxon>Alphaproteobacteria</taxon>
        <taxon>Rhodobacterales</taxon>
        <taxon>Roseobacteraceae</taxon>
        <taxon>Poseidonocella</taxon>
    </lineage>
</organism>
<dbReference type="GO" id="GO:0050568">
    <property type="term" value="F:protein-glutamine glutaminase activity"/>
    <property type="evidence" value="ECO:0007669"/>
    <property type="project" value="UniProtKB-UniRule"/>
</dbReference>
<keyword evidence="3 5" id="KW-0378">Hydrolase</keyword>
<dbReference type="GO" id="GO:0006935">
    <property type="term" value="P:chemotaxis"/>
    <property type="evidence" value="ECO:0007669"/>
    <property type="project" value="UniProtKB-UniRule"/>
</dbReference>
<dbReference type="STRING" id="871652.SAMN04515673_101547"/>
<feature type="modified residue" description="4-aspartylphosphate" evidence="5 7">
    <location>
        <position position="56"/>
    </location>
</feature>
<name>A0A1I6CXV7_9RHOB</name>
<feature type="active site" evidence="5 6">
    <location>
        <position position="289"/>
    </location>
</feature>
<dbReference type="PANTHER" id="PTHR42872">
    <property type="entry name" value="PROTEIN-GLUTAMATE METHYLESTERASE/PROTEIN-GLUTAMINE GLUTAMINASE"/>
    <property type="match status" value="1"/>
</dbReference>
<dbReference type="NCBIfam" id="NF001965">
    <property type="entry name" value="PRK00742.1"/>
    <property type="match status" value="1"/>
</dbReference>
<evidence type="ECO:0000256" key="2">
    <source>
        <dbReference type="ARBA" id="ARBA00022500"/>
    </source>
</evidence>
<dbReference type="InterPro" id="IPR035909">
    <property type="entry name" value="CheB_C"/>
</dbReference>
<feature type="domain" description="Response regulatory" evidence="8">
    <location>
        <begin position="5"/>
        <end position="122"/>
    </location>
</feature>
<protein>
    <recommendedName>
        <fullName evidence="5">Protein-glutamate methylesterase/protein-glutamine glutaminase</fullName>
        <ecNumber evidence="5">3.1.1.61</ecNumber>
        <ecNumber evidence="5">3.5.1.44</ecNumber>
    </recommendedName>
</protein>
<comment type="domain">
    <text evidence="5">Contains a C-terminal catalytic domain, and an N-terminal region which modulates catalytic activity.</text>
</comment>
<evidence type="ECO:0000259" key="9">
    <source>
        <dbReference type="PROSITE" id="PS50122"/>
    </source>
</evidence>
<feature type="domain" description="CheB-type methylesterase" evidence="9">
    <location>
        <begin position="156"/>
        <end position="347"/>
    </location>
</feature>
<dbReference type="EC" id="3.1.1.61" evidence="5"/>
<dbReference type="InterPro" id="IPR000673">
    <property type="entry name" value="Sig_transdc_resp-reg_Me-estase"/>
</dbReference>
<comment type="subcellular location">
    <subcellularLocation>
        <location evidence="5">Cytoplasm</location>
    </subcellularLocation>
</comment>
<dbReference type="Pfam" id="PF00072">
    <property type="entry name" value="Response_reg"/>
    <property type="match status" value="1"/>
</dbReference>
<dbReference type="SUPFAM" id="SSF52172">
    <property type="entry name" value="CheY-like"/>
    <property type="match status" value="1"/>
</dbReference>
<dbReference type="Gene3D" id="3.40.50.2300">
    <property type="match status" value="1"/>
</dbReference>
<dbReference type="Proteomes" id="UP000199302">
    <property type="component" value="Unassembled WGS sequence"/>
</dbReference>
<dbReference type="HAMAP" id="MF_00099">
    <property type="entry name" value="CheB_chemtxs"/>
    <property type="match status" value="1"/>
</dbReference>
<dbReference type="SMART" id="SM00448">
    <property type="entry name" value="REC"/>
    <property type="match status" value="1"/>
</dbReference>
<dbReference type="RefSeq" id="WP_092076329.1">
    <property type="nucleotide sequence ID" value="NZ_FOYI01000001.1"/>
</dbReference>
<evidence type="ECO:0000259" key="8">
    <source>
        <dbReference type="PROSITE" id="PS50110"/>
    </source>
</evidence>
<comment type="catalytic activity">
    <reaction evidence="5">
        <text>L-glutaminyl-[protein] + H2O = L-glutamyl-[protein] + NH4(+)</text>
        <dbReference type="Rhea" id="RHEA:16441"/>
        <dbReference type="Rhea" id="RHEA-COMP:10207"/>
        <dbReference type="Rhea" id="RHEA-COMP:10208"/>
        <dbReference type="ChEBI" id="CHEBI:15377"/>
        <dbReference type="ChEBI" id="CHEBI:28938"/>
        <dbReference type="ChEBI" id="CHEBI:29973"/>
        <dbReference type="ChEBI" id="CHEBI:30011"/>
        <dbReference type="EC" id="3.5.1.44"/>
    </reaction>
</comment>
<dbReference type="Gene3D" id="3.40.50.180">
    <property type="entry name" value="Methylesterase CheB, C-terminal domain"/>
    <property type="match status" value="1"/>
</dbReference>
<dbReference type="InterPro" id="IPR011006">
    <property type="entry name" value="CheY-like_superfamily"/>
</dbReference>
<dbReference type="PROSITE" id="PS50110">
    <property type="entry name" value="RESPONSE_REGULATORY"/>
    <property type="match status" value="1"/>
</dbReference>
<accession>A0A1I6CXV7</accession>
<evidence type="ECO:0000256" key="6">
    <source>
        <dbReference type="PROSITE-ProRule" id="PRU00050"/>
    </source>
</evidence>